<dbReference type="Pfam" id="PF06974">
    <property type="entry name" value="WS_DGAT_C"/>
    <property type="match status" value="1"/>
</dbReference>
<dbReference type="PANTHER" id="PTHR31650">
    <property type="entry name" value="O-ACYLTRANSFERASE (WSD1-LIKE) FAMILY PROTEIN"/>
    <property type="match status" value="1"/>
</dbReference>
<organism evidence="3 4">
    <name type="scientific">Allacma fusca</name>
    <dbReference type="NCBI Taxonomy" id="39272"/>
    <lineage>
        <taxon>Eukaryota</taxon>
        <taxon>Metazoa</taxon>
        <taxon>Ecdysozoa</taxon>
        <taxon>Arthropoda</taxon>
        <taxon>Hexapoda</taxon>
        <taxon>Collembola</taxon>
        <taxon>Symphypleona</taxon>
        <taxon>Sminthuridae</taxon>
        <taxon>Allacma</taxon>
    </lineage>
</organism>
<keyword evidence="1" id="KW-1133">Transmembrane helix</keyword>
<sequence length="496" mass="55390">MSPTLCYKISLHFATIILTVLSILFVPILILTVIIPIIAFRACVQLLRQTLKPSSGKILTPISAYFAADKIHQDKPLCTNLIHISLQGKVEVNSIRKSLIDNVLMKTDDDGNPFYPELQQYLTKYLGFSFWENDPNFSPDNHLRLVIFPGKDSITEDIYIPFFKSCLNSPFERKRSPWEILIIHNFKEPHDHTNDPVTLVTFRVHHALSGGYSTMNFILDVGQVAGTRAVAKFPRIPLWKKILWNLVFIVRAPYESIWSTLKALDSNDLRLPGKKLSSNKSVAISPPIPVQFIKDIKNGLKVSFSSVISEGIAGGIRNYMIENGMSVPRSIHVMTPWPVQDIPAKLGNFLTGVLMEYPIGLDSPTKRAQGIEKNFNAMKYSTIPRTNYLFMSTIGRVFNFMLKPAHHTAIASTIMSNIAGPNEQLIFLTHPITGMTFASGFICKNIGLGFTVLSYNGFLRIICGADTALLPTDQEAAALLSKILGELQNLKNEVTV</sequence>
<dbReference type="GO" id="GO:0005886">
    <property type="term" value="C:plasma membrane"/>
    <property type="evidence" value="ECO:0007669"/>
    <property type="project" value="TreeGrafter"/>
</dbReference>
<keyword evidence="4" id="KW-1185">Reference proteome</keyword>
<keyword evidence="1" id="KW-0812">Transmembrane</keyword>
<dbReference type="AlphaFoldDB" id="A0A8J2KLK1"/>
<dbReference type="GO" id="GO:0008374">
    <property type="term" value="F:O-acyltransferase activity"/>
    <property type="evidence" value="ECO:0007669"/>
    <property type="project" value="InterPro"/>
</dbReference>
<protein>
    <recommendedName>
        <fullName evidence="2">O-acyltransferase WSD1 C-terminal domain-containing protein</fullName>
    </recommendedName>
</protein>
<accession>A0A8J2KLK1</accession>
<keyword evidence="1" id="KW-0472">Membrane</keyword>
<evidence type="ECO:0000256" key="1">
    <source>
        <dbReference type="SAM" id="Phobius"/>
    </source>
</evidence>
<dbReference type="EMBL" id="CAJVCH010443880">
    <property type="protein sequence ID" value="CAG7819248.1"/>
    <property type="molecule type" value="Genomic_DNA"/>
</dbReference>
<dbReference type="PANTHER" id="PTHR31650:SF1">
    <property type="entry name" value="WAX ESTER SYNTHASE_DIACYLGLYCEROL ACYLTRANSFERASE 4-RELATED"/>
    <property type="match status" value="1"/>
</dbReference>
<gene>
    <name evidence="3" type="ORF">AFUS01_LOCUS29710</name>
</gene>
<reference evidence="3" key="1">
    <citation type="submission" date="2021-06" db="EMBL/GenBank/DDBJ databases">
        <authorList>
            <person name="Hodson N. C."/>
            <person name="Mongue J. A."/>
            <person name="Jaron S. K."/>
        </authorList>
    </citation>
    <scope>NUCLEOTIDE SEQUENCE</scope>
</reference>
<evidence type="ECO:0000313" key="3">
    <source>
        <dbReference type="EMBL" id="CAG7819248.1"/>
    </source>
</evidence>
<dbReference type="OrthoDB" id="619536at2759"/>
<dbReference type="InterPro" id="IPR045034">
    <property type="entry name" value="O-acyltransferase_WSD1-like"/>
</dbReference>
<feature type="domain" description="O-acyltransferase WSD1 C-terminal" evidence="2">
    <location>
        <begin position="347"/>
        <end position="485"/>
    </location>
</feature>
<evidence type="ECO:0000259" key="2">
    <source>
        <dbReference type="Pfam" id="PF06974"/>
    </source>
</evidence>
<proteinExistence type="predicted"/>
<feature type="transmembrane region" description="Helical" evidence="1">
    <location>
        <begin position="12"/>
        <end position="40"/>
    </location>
</feature>
<comment type="caution">
    <text evidence="3">The sequence shown here is derived from an EMBL/GenBank/DDBJ whole genome shotgun (WGS) entry which is preliminary data.</text>
</comment>
<dbReference type="Proteomes" id="UP000708208">
    <property type="component" value="Unassembled WGS sequence"/>
</dbReference>
<dbReference type="GO" id="GO:0019432">
    <property type="term" value="P:triglyceride biosynthetic process"/>
    <property type="evidence" value="ECO:0007669"/>
    <property type="project" value="TreeGrafter"/>
</dbReference>
<name>A0A8J2KLK1_9HEXA</name>
<dbReference type="InterPro" id="IPR009721">
    <property type="entry name" value="O-acyltransferase_WSD1_C"/>
</dbReference>
<evidence type="ECO:0000313" key="4">
    <source>
        <dbReference type="Proteomes" id="UP000708208"/>
    </source>
</evidence>